<comment type="similarity">
    <text evidence="5">Belongs to the KdsB family.</text>
</comment>
<dbReference type="InterPro" id="IPR029044">
    <property type="entry name" value="Nucleotide-diphossugar_trans"/>
</dbReference>
<dbReference type="AlphaFoldDB" id="A0A094JH16"/>
<accession>A0A094JH16</accession>
<evidence type="ECO:0000256" key="2">
    <source>
        <dbReference type="ARBA" id="ARBA00022679"/>
    </source>
</evidence>
<protein>
    <recommendedName>
        <fullName evidence="5">8-amino-3,8-dideoxy-manno-octulosonate cytidylyltransferase</fullName>
        <ecNumber evidence="5">2.7.7.90</ecNumber>
    </recommendedName>
    <alternativeName>
        <fullName evidence="5">CMP-8-amino-3,8-dideoxy-manno-octulosonate synthase</fullName>
    </alternativeName>
</protein>
<keyword evidence="4 5" id="KW-0448">Lipopolysaccharide biosynthesis</keyword>
<dbReference type="GO" id="GO:0016020">
    <property type="term" value="C:membrane"/>
    <property type="evidence" value="ECO:0007669"/>
    <property type="project" value="UniProtKB-SubCell"/>
</dbReference>
<organism evidence="6 7">
    <name type="scientific">Shewanella mangrovi</name>
    <dbReference type="NCBI Taxonomy" id="1515746"/>
    <lineage>
        <taxon>Bacteria</taxon>
        <taxon>Pseudomonadati</taxon>
        <taxon>Pseudomonadota</taxon>
        <taxon>Gammaproteobacteria</taxon>
        <taxon>Alteromonadales</taxon>
        <taxon>Shewanellaceae</taxon>
        <taxon>Shewanella</taxon>
    </lineage>
</organism>
<comment type="catalytic activity">
    <reaction evidence="5">
        <text>8-amino-3,8-dideoxy-alpha-D-manno-octulosonate + CTP = CMP-8-amino-3,8-dideoxy-alpha-D-manno-oct-2-ulosonate + diphosphate</text>
        <dbReference type="Rhea" id="RHEA:49284"/>
        <dbReference type="ChEBI" id="CHEBI:33019"/>
        <dbReference type="ChEBI" id="CHEBI:37563"/>
        <dbReference type="ChEBI" id="CHEBI:87091"/>
        <dbReference type="ChEBI" id="CHEBI:91089"/>
        <dbReference type="EC" id="2.7.7.90"/>
    </reaction>
</comment>
<evidence type="ECO:0000313" key="7">
    <source>
        <dbReference type="Proteomes" id="UP000029264"/>
    </source>
</evidence>
<name>A0A094JH16_9GAMM</name>
<evidence type="ECO:0000256" key="4">
    <source>
        <dbReference type="ARBA" id="ARBA00022985"/>
    </source>
</evidence>
<dbReference type="HAMAP" id="MF_00057">
    <property type="entry name" value="KdsB"/>
    <property type="match status" value="1"/>
</dbReference>
<reference evidence="6 7" key="1">
    <citation type="submission" date="2014-06" db="EMBL/GenBank/DDBJ databases">
        <title>Shewanella sp. YQH10.</title>
        <authorList>
            <person name="Liu Y."/>
            <person name="Zeng R."/>
        </authorList>
    </citation>
    <scope>NUCLEOTIDE SEQUENCE [LARGE SCALE GENOMIC DNA]</scope>
    <source>
        <strain evidence="6 7">YQH10</strain>
    </source>
</reference>
<dbReference type="NCBIfam" id="TIGR00466">
    <property type="entry name" value="kdsB"/>
    <property type="match status" value="1"/>
</dbReference>
<dbReference type="SUPFAM" id="SSF53448">
    <property type="entry name" value="Nucleotide-diphospho-sugar transferases"/>
    <property type="match status" value="1"/>
</dbReference>
<dbReference type="STRING" id="1515746.HR45_03500"/>
<dbReference type="FunFam" id="3.90.550.10:FF:000011">
    <property type="entry name" value="3-deoxy-manno-octulosonate cytidylyltransferase"/>
    <property type="match status" value="1"/>
</dbReference>
<dbReference type="CDD" id="cd02517">
    <property type="entry name" value="CMP-KDO-Synthetase"/>
    <property type="match status" value="1"/>
</dbReference>
<dbReference type="InterPro" id="IPR004528">
    <property type="entry name" value="KdsB"/>
</dbReference>
<evidence type="ECO:0000313" key="6">
    <source>
        <dbReference type="EMBL" id="KFZ38507.1"/>
    </source>
</evidence>
<dbReference type="RefSeq" id="WP_037439749.1">
    <property type="nucleotide sequence ID" value="NZ_JPEO01000002.1"/>
</dbReference>
<dbReference type="GO" id="GO:0005829">
    <property type="term" value="C:cytosol"/>
    <property type="evidence" value="ECO:0007669"/>
    <property type="project" value="TreeGrafter"/>
</dbReference>
<comment type="function">
    <text evidence="5">Activates KDO8N (a required 8-carbon sugar) for incorporation into bacterial lipopolysaccharide in the Shewanella genus.</text>
</comment>
<gene>
    <name evidence="5" type="primary">kdsB</name>
    <name evidence="6" type="ORF">HR45_03500</name>
</gene>
<dbReference type="GO" id="GO:0044281">
    <property type="term" value="P:small molecule metabolic process"/>
    <property type="evidence" value="ECO:0007669"/>
    <property type="project" value="UniProtKB-ARBA"/>
</dbReference>
<evidence type="ECO:0000256" key="1">
    <source>
        <dbReference type="ARBA" id="ARBA00004370"/>
    </source>
</evidence>
<dbReference type="PANTHER" id="PTHR42866">
    <property type="entry name" value="3-DEOXY-MANNO-OCTULOSONATE CYTIDYLYLTRANSFERASE"/>
    <property type="match status" value="1"/>
</dbReference>
<keyword evidence="7" id="KW-1185">Reference proteome</keyword>
<keyword evidence="5" id="KW-0963">Cytoplasm</keyword>
<keyword evidence="3 5" id="KW-0548">Nucleotidyltransferase</keyword>
<evidence type="ECO:0000256" key="5">
    <source>
        <dbReference type="HAMAP-Rule" id="MF_00057"/>
    </source>
</evidence>
<dbReference type="Proteomes" id="UP000029264">
    <property type="component" value="Unassembled WGS sequence"/>
</dbReference>
<dbReference type="Pfam" id="PF02348">
    <property type="entry name" value="CTP_transf_3"/>
    <property type="match status" value="1"/>
</dbReference>
<dbReference type="NCBIfam" id="NF009905">
    <property type="entry name" value="PRK13368.1"/>
    <property type="match status" value="1"/>
</dbReference>
<comment type="subcellular location">
    <subcellularLocation>
        <location evidence="5">Cytoplasm</location>
    </subcellularLocation>
    <subcellularLocation>
        <location evidence="1">Membrane</location>
    </subcellularLocation>
</comment>
<dbReference type="OrthoDB" id="9815559at2"/>
<comment type="caution">
    <text evidence="6">The sequence shown here is derived from an EMBL/GenBank/DDBJ whole genome shotgun (WGS) entry which is preliminary data.</text>
</comment>
<dbReference type="NCBIfam" id="NF003950">
    <property type="entry name" value="PRK05450.1-3"/>
    <property type="match status" value="1"/>
</dbReference>
<dbReference type="eggNOG" id="COG1212">
    <property type="taxonomic scope" value="Bacteria"/>
</dbReference>
<dbReference type="PANTHER" id="PTHR42866:SF2">
    <property type="entry name" value="3-DEOXY-MANNO-OCTULOSONATE CYTIDYLYLTRANSFERASE, MITOCHONDRIAL"/>
    <property type="match status" value="1"/>
</dbReference>
<keyword evidence="2 5" id="KW-0808">Transferase</keyword>
<dbReference type="NCBIfam" id="NF003952">
    <property type="entry name" value="PRK05450.1-5"/>
    <property type="match status" value="1"/>
</dbReference>
<evidence type="ECO:0000256" key="3">
    <source>
        <dbReference type="ARBA" id="ARBA00022695"/>
    </source>
</evidence>
<dbReference type="EMBL" id="JPEO01000002">
    <property type="protein sequence ID" value="KFZ38507.1"/>
    <property type="molecule type" value="Genomic_DNA"/>
</dbReference>
<dbReference type="GO" id="GO:0009103">
    <property type="term" value="P:lipopolysaccharide biosynthetic process"/>
    <property type="evidence" value="ECO:0007669"/>
    <property type="project" value="UniProtKB-UniRule"/>
</dbReference>
<dbReference type="InterPro" id="IPR003329">
    <property type="entry name" value="Cytidylyl_trans"/>
</dbReference>
<sequence>MKVILIIPARYGSSRFPGKPLAMIKGKPMIQRVYERALLAKGIDEVYVATDDERIASAVHGFNGKVVMTTAELASGTDRINQAITHLGLQDEDLVINLQGDQPLADPESLEQLASLFKEAPNQFEMATLAYQFGENDNPQDPNQVKVVFDNDMFALYFSRSPIPYGRDCAEYPMYKHLGVYAYTCQFLKTFAALPMGRLEQLEKLEQLRALEHGHRIKLAFSKFNSTEVDTPEDVARCERLISED</sequence>
<proteinExistence type="inferred from homology"/>
<dbReference type="EC" id="2.7.7.90" evidence="5"/>
<dbReference type="Gene3D" id="3.90.550.10">
    <property type="entry name" value="Spore Coat Polysaccharide Biosynthesis Protein SpsA, Chain A"/>
    <property type="match status" value="1"/>
</dbReference>
<dbReference type="GO" id="GO:0008690">
    <property type="term" value="F:3-deoxy-manno-octulosonate cytidylyltransferase activity"/>
    <property type="evidence" value="ECO:0007669"/>
    <property type="project" value="InterPro"/>
</dbReference>